<organism evidence="9 10">
    <name type="scientific">Alloalcanivorax profundimaris</name>
    <dbReference type="NCBI Taxonomy" id="2735259"/>
    <lineage>
        <taxon>Bacteria</taxon>
        <taxon>Pseudomonadati</taxon>
        <taxon>Pseudomonadota</taxon>
        <taxon>Gammaproteobacteria</taxon>
        <taxon>Oceanospirillales</taxon>
        <taxon>Alcanivoracaceae</taxon>
        <taxon>Alloalcanivorax</taxon>
    </lineage>
</organism>
<feature type="chain" id="PRO_5044966592" description="Flagella basal body P-ring formation protein FlgA" evidence="7">
    <location>
        <begin position="29"/>
        <end position="239"/>
    </location>
</feature>
<keyword evidence="9" id="KW-0969">Cilium</keyword>
<evidence type="ECO:0000256" key="7">
    <source>
        <dbReference type="RuleBase" id="RU362063"/>
    </source>
</evidence>
<protein>
    <recommendedName>
        <fullName evidence="3 7">Flagella basal body P-ring formation protein FlgA</fullName>
    </recommendedName>
</protein>
<evidence type="ECO:0000256" key="3">
    <source>
        <dbReference type="ARBA" id="ARBA00014754"/>
    </source>
</evidence>
<evidence type="ECO:0000313" key="9">
    <source>
        <dbReference type="EMBL" id="MBF5056218.1"/>
    </source>
</evidence>
<keyword evidence="9" id="KW-0966">Cell projection</keyword>
<dbReference type="Proteomes" id="UP000662703">
    <property type="component" value="Unassembled WGS sequence"/>
</dbReference>
<reference evidence="9 10" key="1">
    <citation type="submission" date="2012-09" db="EMBL/GenBank/DDBJ databases">
        <title>Genome Sequence of alkane-degrading Bacterium Alcanivorax sp. 521-1.</title>
        <authorList>
            <person name="Lai Q."/>
            <person name="Shao Z."/>
        </authorList>
    </citation>
    <scope>NUCLEOTIDE SEQUENCE [LARGE SCALE GENOMIC DNA]</scope>
    <source>
        <strain evidence="9 10">521-1</strain>
    </source>
</reference>
<name>A0ABS0APZ4_9GAMM</name>
<evidence type="ECO:0000256" key="5">
    <source>
        <dbReference type="ARBA" id="ARBA00022764"/>
    </source>
</evidence>
<dbReference type="Gene3D" id="2.30.30.760">
    <property type="match status" value="1"/>
</dbReference>
<comment type="similarity">
    <text evidence="2 7">Belongs to the FlgA family.</text>
</comment>
<accession>A0ABS0APZ4</accession>
<dbReference type="InterPro" id="IPR017585">
    <property type="entry name" value="SAF_FlgA"/>
</dbReference>
<evidence type="ECO:0000313" key="10">
    <source>
        <dbReference type="Proteomes" id="UP000662703"/>
    </source>
</evidence>
<evidence type="ECO:0000256" key="6">
    <source>
        <dbReference type="ARBA" id="ARBA00025643"/>
    </source>
</evidence>
<evidence type="ECO:0000259" key="8">
    <source>
        <dbReference type="SMART" id="SM00858"/>
    </source>
</evidence>
<keyword evidence="10" id="KW-1185">Reference proteome</keyword>
<proteinExistence type="inferred from homology"/>
<dbReference type="Pfam" id="PF13144">
    <property type="entry name" value="ChapFlgA"/>
    <property type="match status" value="1"/>
</dbReference>
<dbReference type="PANTHER" id="PTHR36307:SF1">
    <property type="entry name" value="FLAGELLA BASAL BODY P-RING FORMATION PROTEIN FLGA"/>
    <property type="match status" value="1"/>
</dbReference>
<dbReference type="NCBIfam" id="TIGR03170">
    <property type="entry name" value="flgA_cterm"/>
    <property type="match status" value="1"/>
</dbReference>
<keyword evidence="9" id="KW-0282">Flagellum</keyword>
<comment type="function">
    <text evidence="6 7">Involved in the assembly process of the P-ring formation. It may associate with FlgF on the rod constituting a structure essential for the P-ring assembly or may act as a modulator protein for the P-ring assembly.</text>
</comment>
<dbReference type="EMBL" id="ARXX01000018">
    <property type="protein sequence ID" value="MBF5056218.1"/>
    <property type="molecule type" value="Genomic_DNA"/>
</dbReference>
<dbReference type="PANTHER" id="PTHR36307">
    <property type="entry name" value="FLAGELLA BASAL BODY P-RING FORMATION PROTEIN FLGA"/>
    <property type="match status" value="1"/>
</dbReference>
<keyword evidence="5 7" id="KW-0574">Periplasm</keyword>
<dbReference type="InterPro" id="IPR039246">
    <property type="entry name" value="Flagellar_FlgA"/>
</dbReference>
<gene>
    <name evidence="9" type="ORF">Y5W_01512</name>
</gene>
<dbReference type="RefSeq" id="WP_194864758.1">
    <property type="nucleotide sequence ID" value="NZ_ARXX01000018.1"/>
</dbReference>
<feature type="signal peptide" evidence="7">
    <location>
        <begin position="1"/>
        <end position="28"/>
    </location>
</feature>
<evidence type="ECO:0000256" key="4">
    <source>
        <dbReference type="ARBA" id="ARBA00022729"/>
    </source>
</evidence>
<sequence length="239" mass="25331">MNARCLQRGPRRLAVLLAGLLLVPAAPGAPLDDAPADDAVATRVQAYLEARAAGLDGRVSVTVAPATAAMPPCPSPRPFMPGQDQPLAGRVTVGIHCEDRGATVRYRRARVSVIGDYWVTARRLEAGTVIDEGALERRHGDLAALPDQAVLDKEALLGREARRALAAGQVPRAHQIRKPPLVARRQAVTLVAGGDGFRITREGHALDEAALGGPVRVRLPNREVVTARVTGPGEARVSY</sequence>
<comment type="caution">
    <text evidence="9">The sequence shown here is derived from an EMBL/GenBank/DDBJ whole genome shotgun (WGS) entry which is preliminary data.</text>
</comment>
<keyword evidence="4 7" id="KW-0732">Signal</keyword>
<dbReference type="InterPro" id="IPR013974">
    <property type="entry name" value="SAF"/>
</dbReference>
<evidence type="ECO:0000256" key="2">
    <source>
        <dbReference type="ARBA" id="ARBA00010474"/>
    </source>
</evidence>
<evidence type="ECO:0000256" key="1">
    <source>
        <dbReference type="ARBA" id="ARBA00004418"/>
    </source>
</evidence>
<dbReference type="SMART" id="SM00858">
    <property type="entry name" value="SAF"/>
    <property type="match status" value="1"/>
</dbReference>
<dbReference type="Gene3D" id="3.90.1210.10">
    <property type="entry name" value="Antifreeze-like/N-acetylneuraminic acid synthase C-terminal domain"/>
    <property type="match status" value="1"/>
</dbReference>
<comment type="subcellular location">
    <subcellularLocation>
        <location evidence="1 7">Periplasm</location>
    </subcellularLocation>
</comment>
<feature type="domain" description="SAF" evidence="8">
    <location>
        <begin position="115"/>
        <end position="177"/>
    </location>
</feature>
<keyword evidence="7" id="KW-1005">Bacterial flagellum biogenesis</keyword>
<dbReference type="CDD" id="cd11614">
    <property type="entry name" value="SAF_CpaB_FlgA_like"/>
    <property type="match status" value="1"/>
</dbReference>